<sequence length="345" mass="41077">MYYRYPILTKIPYTDFFRYRDIFQIIPFKEEEFNLKLSEYHFVNILEINLEELFKYIDKSIDIQLLFIENNELLESGKESINLTEAEPLIKFDYYINYAKSLVIEILSTITIFEHFDYPNETSNGWFREINPKNKEITVKWGKKWLPISNSPIKSFSKTLLFNKIEENNSLQYFKTIGSSYKKIKFPSDIEEKLNNFFKLDIEVRDVLNNSFIYFLHANHIKEDFPSLAIVSLINSIENLVNYNHKNTKVQKCNECGQDRYRITKKFNDFLDENLQGYYSRKEIKGMIGDIYSKRSKIVHTGNLYKSEKNKPIWEDSLLDSTLDLTVIITVTRIVINSWIKNYCA</sequence>
<organism evidence="1 2">
    <name type="scientific">Tenacibaculum piscium</name>
    <dbReference type="NCBI Taxonomy" id="1458515"/>
    <lineage>
        <taxon>Bacteria</taxon>
        <taxon>Pseudomonadati</taxon>
        <taxon>Bacteroidota</taxon>
        <taxon>Flavobacteriia</taxon>
        <taxon>Flavobacteriales</taxon>
        <taxon>Flavobacteriaceae</taxon>
        <taxon>Tenacibaculum</taxon>
    </lineage>
</organism>
<accession>A0A2H1YGE2</accession>
<dbReference type="EMBL" id="OENF01000017">
    <property type="protein sequence ID" value="SOS74574.1"/>
    <property type="molecule type" value="Genomic_DNA"/>
</dbReference>
<reference evidence="2" key="1">
    <citation type="submission" date="2017-11" db="EMBL/GenBank/DDBJ databases">
        <authorList>
            <person name="Duchaud E."/>
        </authorList>
    </citation>
    <scope>NUCLEOTIDE SEQUENCE [LARGE SCALE GENOMIC DNA]</scope>
    <source>
        <strain evidence="2">Tenacibaculum sp. TNO020</strain>
    </source>
</reference>
<dbReference type="RefSeq" id="WP_101917067.1">
    <property type="nucleotide sequence ID" value="NZ_OENF01000017.1"/>
</dbReference>
<keyword evidence="2" id="KW-1185">Reference proteome</keyword>
<dbReference type="OrthoDB" id="1451627at2"/>
<evidence type="ECO:0000313" key="1">
    <source>
        <dbReference type="EMBL" id="SOS74574.1"/>
    </source>
</evidence>
<dbReference type="Proteomes" id="UP000234211">
    <property type="component" value="Unassembled WGS sequence"/>
</dbReference>
<dbReference type="AlphaFoldDB" id="A0A2H1YGE2"/>
<evidence type="ECO:0000313" key="2">
    <source>
        <dbReference type="Proteomes" id="UP000234211"/>
    </source>
</evidence>
<protein>
    <submittedName>
        <fullName evidence="1">Uncharacterized protein</fullName>
    </submittedName>
</protein>
<gene>
    <name evidence="1" type="ORF">TNO020_240001</name>
</gene>
<proteinExistence type="predicted"/>
<name>A0A2H1YGE2_9FLAO</name>